<dbReference type="InterPro" id="IPR002716">
    <property type="entry name" value="PIN_dom"/>
</dbReference>
<dbReference type="InParanoid" id="K9TEX4"/>
<gene>
    <name evidence="2" type="ORF">Oscil6304_1724</name>
</gene>
<feature type="domain" description="PIN" evidence="1">
    <location>
        <begin position="71"/>
        <end position="123"/>
    </location>
</feature>
<dbReference type="Proteomes" id="UP000010367">
    <property type="component" value="Chromosome"/>
</dbReference>
<dbReference type="EMBL" id="CP003607">
    <property type="protein sequence ID" value="AFY81412.1"/>
    <property type="molecule type" value="Genomic_DNA"/>
</dbReference>
<dbReference type="InterPro" id="IPR029060">
    <property type="entry name" value="PIN-like_dom_sf"/>
</dbReference>
<evidence type="ECO:0000259" key="1">
    <source>
        <dbReference type="Pfam" id="PF01850"/>
    </source>
</evidence>
<organism evidence="2 3">
    <name type="scientific">Oscillatoria acuminata PCC 6304</name>
    <dbReference type="NCBI Taxonomy" id="56110"/>
    <lineage>
        <taxon>Bacteria</taxon>
        <taxon>Bacillati</taxon>
        <taxon>Cyanobacteriota</taxon>
        <taxon>Cyanophyceae</taxon>
        <taxon>Oscillatoriophycideae</taxon>
        <taxon>Oscillatoriales</taxon>
        <taxon>Oscillatoriaceae</taxon>
        <taxon>Oscillatoria</taxon>
    </lineage>
</organism>
<protein>
    <recommendedName>
        <fullName evidence="1">PIN domain-containing protein</fullName>
    </recommendedName>
</protein>
<dbReference type="Pfam" id="PF01850">
    <property type="entry name" value="PIN"/>
    <property type="match status" value="1"/>
</dbReference>
<accession>K9TEX4</accession>
<evidence type="ECO:0000313" key="2">
    <source>
        <dbReference type="EMBL" id="AFY81412.1"/>
    </source>
</evidence>
<dbReference type="HOGENOM" id="CLU_111934_0_0_3"/>
<dbReference type="KEGG" id="oac:Oscil6304_1724"/>
<dbReference type="RefSeq" id="WP_015148056.1">
    <property type="nucleotide sequence ID" value="NC_019693.1"/>
</dbReference>
<name>K9TEX4_9CYAN</name>
<dbReference type="AlphaFoldDB" id="K9TEX4"/>
<dbReference type="eggNOG" id="COG1848">
    <property type="taxonomic scope" value="Bacteria"/>
</dbReference>
<reference evidence="2 3" key="1">
    <citation type="submission" date="2012-06" db="EMBL/GenBank/DDBJ databases">
        <title>Finished chromosome of genome of Oscillatoria acuminata PCC 6304.</title>
        <authorList>
            <consortium name="US DOE Joint Genome Institute"/>
            <person name="Gugger M."/>
            <person name="Coursin T."/>
            <person name="Rippka R."/>
            <person name="Tandeau De Marsac N."/>
            <person name="Huntemann M."/>
            <person name="Wei C.-L."/>
            <person name="Han J."/>
            <person name="Detter J.C."/>
            <person name="Han C."/>
            <person name="Tapia R."/>
            <person name="Davenport K."/>
            <person name="Daligault H."/>
            <person name="Erkkila T."/>
            <person name="Gu W."/>
            <person name="Munk A.C.C."/>
            <person name="Teshima H."/>
            <person name="Xu Y."/>
            <person name="Chain P."/>
            <person name="Chen A."/>
            <person name="Krypides N."/>
            <person name="Mavromatis K."/>
            <person name="Markowitz V."/>
            <person name="Szeto E."/>
            <person name="Ivanova N."/>
            <person name="Mikhailova N."/>
            <person name="Ovchinnikova G."/>
            <person name="Pagani I."/>
            <person name="Pati A."/>
            <person name="Goodwin L."/>
            <person name="Peters L."/>
            <person name="Pitluck S."/>
            <person name="Woyke T."/>
            <person name="Kerfeld C."/>
        </authorList>
    </citation>
    <scope>NUCLEOTIDE SEQUENCE [LARGE SCALE GENOMIC DNA]</scope>
    <source>
        <strain evidence="2 3">PCC 6304</strain>
    </source>
</reference>
<dbReference type="SUPFAM" id="SSF88723">
    <property type="entry name" value="PIN domain-like"/>
    <property type="match status" value="1"/>
</dbReference>
<dbReference type="STRING" id="56110.Oscil6304_1724"/>
<sequence>MRIYLDLCCFNRPYDDQNQNRIRLETEAKLILQRKIRDGECTLVWSSILDLECSKNPFPERQLAIMQWRTIAAEIIWADEQVIKMASNFMELGIGNYDALHLASAIHGQANLFVSTDDRLLKRMRSVNNVLGMLPGEALAFVEKWYEN</sequence>
<proteinExistence type="predicted"/>
<dbReference type="OrthoDB" id="5624224at2"/>
<evidence type="ECO:0000313" key="3">
    <source>
        <dbReference type="Proteomes" id="UP000010367"/>
    </source>
</evidence>
<keyword evidence="3" id="KW-1185">Reference proteome</keyword>